<comment type="caution">
    <text evidence="1">The sequence shown here is derived from an EMBL/GenBank/DDBJ whole genome shotgun (WGS) entry which is preliminary data.</text>
</comment>
<reference evidence="1 2" key="1">
    <citation type="submission" date="2018-03" db="EMBL/GenBank/DDBJ databases">
        <title>Genomic Encyclopedia of Archaeal and Bacterial Type Strains, Phase II (KMG-II): from individual species to whole genera.</title>
        <authorList>
            <person name="Goeker M."/>
        </authorList>
    </citation>
    <scope>NUCLEOTIDE SEQUENCE [LARGE SCALE GENOMIC DNA]</scope>
    <source>
        <strain evidence="1 2">DSM 100214</strain>
    </source>
</reference>
<protein>
    <submittedName>
        <fullName evidence="1">Uncharacterized protein</fullName>
    </submittedName>
</protein>
<accession>A0A2V3PMZ2</accession>
<dbReference type="EMBL" id="QICL01000020">
    <property type="protein sequence ID" value="PXV62349.1"/>
    <property type="molecule type" value="Genomic_DNA"/>
</dbReference>
<dbReference type="RefSeq" id="WP_221409247.1">
    <property type="nucleotide sequence ID" value="NZ_QICL01000020.1"/>
</dbReference>
<proteinExistence type="predicted"/>
<gene>
    <name evidence="1" type="ORF">CLV62_12037</name>
</gene>
<name>A0A2V3PMZ2_9BACT</name>
<keyword evidence="2" id="KW-1185">Reference proteome</keyword>
<evidence type="ECO:0000313" key="1">
    <source>
        <dbReference type="EMBL" id="PXV62349.1"/>
    </source>
</evidence>
<organism evidence="1 2">
    <name type="scientific">Dysgonomonas alginatilytica</name>
    <dbReference type="NCBI Taxonomy" id="1605892"/>
    <lineage>
        <taxon>Bacteria</taxon>
        <taxon>Pseudomonadati</taxon>
        <taxon>Bacteroidota</taxon>
        <taxon>Bacteroidia</taxon>
        <taxon>Bacteroidales</taxon>
        <taxon>Dysgonomonadaceae</taxon>
        <taxon>Dysgonomonas</taxon>
    </lineage>
</organism>
<sequence>MQVYFNYITASLNITKKIADLGYHSGQCDEDIDRIMKLPEIKRQLKKIDPEQLKKELYDYGAWDDSELENHNGNLQRILWIACGDIVDGKYKGD</sequence>
<dbReference type="Proteomes" id="UP000247973">
    <property type="component" value="Unassembled WGS sequence"/>
</dbReference>
<dbReference type="AlphaFoldDB" id="A0A2V3PMZ2"/>
<evidence type="ECO:0000313" key="2">
    <source>
        <dbReference type="Proteomes" id="UP000247973"/>
    </source>
</evidence>